<comment type="caution">
    <text evidence="3">The sequence shown here is derived from an EMBL/GenBank/DDBJ whole genome shotgun (WGS) entry which is preliminary data.</text>
</comment>
<dbReference type="Gene3D" id="3.30.9.10">
    <property type="entry name" value="D-Amino Acid Oxidase, subunit A, domain 2"/>
    <property type="match status" value="1"/>
</dbReference>
<reference evidence="4" key="2">
    <citation type="submission" date="2023-07" db="EMBL/GenBank/DDBJ databases">
        <authorList>
            <person name="Jung D.-H."/>
        </authorList>
    </citation>
    <scope>NUCLEOTIDE SEQUENCE [LARGE SCALE GENOMIC DNA]</scope>
    <source>
        <strain evidence="4">JA-25</strain>
    </source>
</reference>
<dbReference type="PANTHER" id="PTHR13847">
    <property type="entry name" value="SARCOSINE DEHYDROGENASE-RELATED"/>
    <property type="match status" value="1"/>
</dbReference>
<evidence type="ECO:0000259" key="2">
    <source>
        <dbReference type="Pfam" id="PF01266"/>
    </source>
</evidence>
<gene>
    <name evidence="3" type="ORF">F7231_18285</name>
</gene>
<name>A0ABX0QM79_9BACT</name>
<dbReference type="Gene3D" id="3.50.50.60">
    <property type="entry name" value="FAD/NAD(P)-binding domain"/>
    <property type="match status" value="2"/>
</dbReference>
<dbReference type="PANTHER" id="PTHR13847:SF289">
    <property type="entry name" value="GLYCINE OXIDASE"/>
    <property type="match status" value="1"/>
</dbReference>
<protein>
    <submittedName>
        <fullName evidence="3">FAD-dependent oxidoreductase</fullName>
    </submittedName>
</protein>
<dbReference type="SUPFAM" id="SSF54373">
    <property type="entry name" value="FAD-linked reductases, C-terminal domain"/>
    <property type="match status" value="1"/>
</dbReference>
<dbReference type="InterPro" id="IPR006076">
    <property type="entry name" value="FAD-dep_OxRdtase"/>
</dbReference>
<dbReference type="InterPro" id="IPR036188">
    <property type="entry name" value="FAD/NAD-bd_sf"/>
</dbReference>
<dbReference type="Pfam" id="PF01266">
    <property type="entry name" value="DAO"/>
    <property type="match status" value="1"/>
</dbReference>
<proteinExistence type="predicted"/>
<feature type="domain" description="FAD dependent oxidoreductase" evidence="2">
    <location>
        <begin position="3"/>
        <end position="398"/>
    </location>
</feature>
<evidence type="ECO:0000313" key="3">
    <source>
        <dbReference type="EMBL" id="NID12127.1"/>
    </source>
</evidence>
<dbReference type="SUPFAM" id="SSF51905">
    <property type="entry name" value="FAD/NAD(P)-binding domain"/>
    <property type="match status" value="1"/>
</dbReference>
<sequence length="418" mass="45243">MHIGIIGGGIIGLSSAYYLHQAGHRVTVFDQNRITDGCSFGNAGMIVPSHIIPLAQPGMIAKGMRWMLKSTSPFYVKPRLNLDLMRWGWLFYRHATPAHVERAIPALRDISLLSKKLYQDLAAASSAGTLAPFGWQERGLMMLYKTAGAEHEMAEEADVANRAGIEAQLLSGQQVQDKEPNVRVDVRGAIFYPGDAHLNPSELIRSLVTYLQQQGVQFVEEQTVTGFGTQGSRIDRIVTNKGDYTVDQAVVAGGSWSPELARLLGFSLSLQGGKGYSFMLNDLAKTVQIPAIMLEARATATPMGNGLRFAGTLEVAGTDQSVNMNRVRGIVAGITQYYPELPVELPKAETVWKGLRPCSPDGLPYIGRVRQFDNLTLATGHGMMGLSLGPATGKLVAETIANASPSMDLAPFLPGRFS</sequence>
<reference evidence="4" key="1">
    <citation type="submission" date="2019-09" db="EMBL/GenBank/DDBJ databases">
        <authorList>
            <person name="Jung D.-H."/>
        </authorList>
    </citation>
    <scope>NUCLEOTIDE SEQUENCE [LARGE SCALE GENOMIC DNA]</scope>
    <source>
        <strain evidence="4">JA-25</strain>
    </source>
</reference>
<dbReference type="EMBL" id="WAEL01000007">
    <property type="protein sequence ID" value="NID12127.1"/>
    <property type="molecule type" value="Genomic_DNA"/>
</dbReference>
<organism evidence="3 4">
    <name type="scientific">Fibrivirga algicola</name>
    <dbReference type="NCBI Taxonomy" id="2950420"/>
    <lineage>
        <taxon>Bacteria</taxon>
        <taxon>Pseudomonadati</taxon>
        <taxon>Bacteroidota</taxon>
        <taxon>Cytophagia</taxon>
        <taxon>Cytophagales</taxon>
        <taxon>Spirosomataceae</taxon>
        <taxon>Fibrivirga</taxon>
    </lineage>
</organism>
<evidence type="ECO:0000256" key="1">
    <source>
        <dbReference type="ARBA" id="ARBA00023002"/>
    </source>
</evidence>
<accession>A0ABX0QM79</accession>
<evidence type="ECO:0000313" key="4">
    <source>
        <dbReference type="Proteomes" id="UP000606008"/>
    </source>
</evidence>
<dbReference type="Proteomes" id="UP000606008">
    <property type="component" value="Unassembled WGS sequence"/>
</dbReference>
<dbReference type="RefSeq" id="WP_166692993.1">
    <property type="nucleotide sequence ID" value="NZ_WAEL01000007.1"/>
</dbReference>
<keyword evidence="4" id="KW-1185">Reference proteome</keyword>
<keyword evidence="1" id="KW-0560">Oxidoreductase</keyword>